<name>A0A067PP12_9AGAM</name>
<dbReference type="OrthoDB" id="2799068at2759"/>
<feature type="region of interest" description="Disordered" evidence="1">
    <location>
        <begin position="1"/>
        <end position="30"/>
    </location>
</feature>
<dbReference type="PROSITE" id="PS50097">
    <property type="entry name" value="BTB"/>
    <property type="match status" value="1"/>
</dbReference>
<evidence type="ECO:0000313" key="3">
    <source>
        <dbReference type="EMBL" id="KDQ56538.1"/>
    </source>
</evidence>
<dbReference type="InParanoid" id="A0A067PP12"/>
<feature type="compositionally biased region" description="Basic and acidic residues" evidence="1">
    <location>
        <begin position="11"/>
        <end position="22"/>
    </location>
</feature>
<organism evidence="3 4">
    <name type="scientific">Jaapia argillacea MUCL 33604</name>
    <dbReference type="NCBI Taxonomy" id="933084"/>
    <lineage>
        <taxon>Eukaryota</taxon>
        <taxon>Fungi</taxon>
        <taxon>Dikarya</taxon>
        <taxon>Basidiomycota</taxon>
        <taxon>Agaricomycotina</taxon>
        <taxon>Agaricomycetes</taxon>
        <taxon>Agaricomycetidae</taxon>
        <taxon>Jaapiales</taxon>
        <taxon>Jaapiaceae</taxon>
        <taxon>Jaapia</taxon>
    </lineage>
</organism>
<dbReference type="HOGENOM" id="CLU_033082_3_1_1"/>
<dbReference type="InterPro" id="IPR000210">
    <property type="entry name" value="BTB/POZ_dom"/>
</dbReference>
<dbReference type="Proteomes" id="UP000027265">
    <property type="component" value="Unassembled WGS sequence"/>
</dbReference>
<dbReference type="EMBL" id="KL197721">
    <property type="protein sequence ID" value="KDQ56538.1"/>
    <property type="molecule type" value="Genomic_DNA"/>
</dbReference>
<reference evidence="4" key="1">
    <citation type="journal article" date="2014" name="Proc. Natl. Acad. Sci. U.S.A.">
        <title>Extensive sampling of basidiomycete genomes demonstrates inadequacy of the white-rot/brown-rot paradigm for wood decay fungi.</title>
        <authorList>
            <person name="Riley R."/>
            <person name="Salamov A.A."/>
            <person name="Brown D.W."/>
            <person name="Nagy L.G."/>
            <person name="Floudas D."/>
            <person name="Held B.W."/>
            <person name="Levasseur A."/>
            <person name="Lombard V."/>
            <person name="Morin E."/>
            <person name="Otillar R."/>
            <person name="Lindquist E.A."/>
            <person name="Sun H."/>
            <person name="LaButti K.M."/>
            <person name="Schmutz J."/>
            <person name="Jabbour D."/>
            <person name="Luo H."/>
            <person name="Baker S.E."/>
            <person name="Pisabarro A.G."/>
            <person name="Walton J.D."/>
            <person name="Blanchette R.A."/>
            <person name="Henrissat B."/>
            <person name="Martin F."/>
            <person name="Cullen D."/>
            <person name="Hibbett D.S."/>
            <person name="Grigoriev I.V."/>
        </authorList>
    </citation>
    <scope>NUCLEOTIDE SEQUENCE [LARGE SCALE GENOMIC DNA]</scope>
    <source>
        <strain evidence="4">MUCL 33604</strain>
    </source>
</reference>
<evidence type="ECO:0000256" key="1">
    <source>
        <dbReference type="SAM" id="MobiDB-lite"/>
    </source>
</evidence>
<dbReference type="InterPro" id="IPR011333">
    <property type="entry name" value="SKP1/BTB/POZ_sf"/>
</dbReference>
<evidence type="ECO:0000259" key="2">
    <source>
        <dbReference type="PROSITE" id="PS50097"/>
    </source>
</evidence>
<dbReference type="Gene3D" id="3.30.710.10">
    <property type="entry name" value="Potassium Channel Kv1.1, Chain A"/>
    <property type="match status" value="1"/>
</dbReference>
<feature type="domain" description="BTB" evidence="2">
    <location>
        <begin position="34"/>
        <end position="105"/>
    </location>
</feature>
<gene>
    <name evidence="3" type="ORF">JAAARDRAFT_194538</name>
</gene>
<protein>
    <recommendedName>
        <fullName evidence="2">BTB domain-containing protein</fullName>
    </recommendedName>
</protein>
<sequence length="314" mass="36011">MATEQPPVKRNRTDAAENEPHKSPSRSEVWYPDGNIVPLAQTTLFKVHKSILSDNSEILRDMFTLSQPTEESDIEGCPVVTLFDSALQVEHMLKALYNRRDQPQPGAATYALARIAHKYKIDHLFEDAIHRLRLRFPSTLSSFLDMPAIISDFDEFSCLETLLLARELDVPSLLPVAYLKISAHEEFPGILWGRFRLSDASVGTFPEADIKACALGRERLVRNQANICFSWLQGACRVQSCRDYRTKWFIRLWQPMPRFLAFLTWEDGQWEDALCSTCRNVAKEKFISGQQKLWELLPSYYNLPPWETLAEAAS</sequence>
<dbReference type="CDD" id="cd18186">
    <property type="entry name" value="BTB_POZ_ZBTB_KLHL-like"/>
    <property type="match status" value="1"/>
</dbReference>
<proteinExistence type="predicted"/>
<dbReference type="AlphaFoldDB" id="A0A067PP12"/>
<evidence type="ECO:0000313" key="4">
    <source>
        <dbReference type="Proteomes" id="UP000027265"/>
    </source>
</evidence>
<accession>A0A067PP12</accession>
<dbReference type="Pfam" id="PF00651">
    <property type="entry name" value="BTB"/>
    <property type="match status" value="1"/>
</dbReference>
<keyword evidence="4" id="KW-1185">Reference proteome</keyword>